<evidence type="ECO:0000313" key="2">
    <source>
        <dbReference type="EMBL" id="GAM38713.1"/>
    </source>
</evidence>
<proteinExistence type="predicted"/>
<dbReference type="AlphaFoldDB" id="A0A6V8HBZ1"/>
<feature type="domain" description="NADAR" evidence="1">
    <location>
        <begin position="14"/>
        <end position="172"/>
    </location>
</feature>
<dbReference type="Gene3D" id="1.10.357.40">
    <property type="entry name" value="YbiA-like"/>
    <property type="match status" value="1"/>
</dbReference>
<dbReference type="Proteomes" id="UP000053095">
    <property type="component" value="Unassembled WGS sequence"/>
</dbReference>
<evidence type="ECO:0000313" key="3">
    <source>
        <dbReference type="Proteomes" id="UP000053095"/>
    </source>
</evidence>
<accession>A0A6V8HBZ1</accession>
<evidence type="ECO:0000259" key="1">
    <source>
        <dbReference type="Pfam" id="PF08719"/>
    </source>
</evidence>
<reference evidence="3" key="1">
    <citation type="journal article" date="2015" name="Genome Announc.">
        <title>Draft genome sequence of Talaromyces cellulolyticus strain Y-94, a source of lignocellulosic biomass-degrading enzymes.</title>
        <authorList>
            <person name="Fujii T."/>
            <person name="Koike H."/>
            <person name="Sawayama S."/>
            <person name="Yano S."/>
            <person name="Inoue H."/>
        </authorList>
    </citation>
    <scope>NUCLEOTIDE SEQUENCE [LARGE SCALE GENOMIC DNA]</scope>
    <source>
        <strain evidence="3">Y-94</strain>
    </source>
</reference>
<dbReference type="NCBIfam" id="TIGR02464">
    <property type="entry name" value="ribofla_fusion"/>
    <property type="match status" value="1"/>
</dbReference>
<gene>
    <name evidence="2" type="ORF">TCE0_033f09665</name>
</gene>
<protein>
    <recommendedName>
        <fullName evidence="1">NADAR domain-containing protein</fullName>
    </recommendedName>
</protein>
<sequence>MTTPLSIDTNNPVYFWRPEGEYGFCGQWWPSTFTWKDGDKRYTYANAEQYMMHRKALLFGGPDDPITLQIQNGWKLHPRTIRDLGRKIPNFSEEAWEQNRYGFVLEGNYLKFSQDEELKQKLLATGNRELVEASPRDRIWGVGFGAANAGANRERWGLNLLGKVLMETRERLVRENSQ</sequence>
<dbReference type="InterPro" id="IPR012816">
    <property type="entry name" value="NADAR"/>
</dbReference>
<dbReference type="InterPro" id="IPR037238">
    <property type="entry name" value="YbiA-like_sf"/>
</dbReference>
<dbReference type="SUPFAM" id="SSF143990">
    <property type="entry name" value="YbiA-like"/>
    <property type="match status" value="1"/>
</dbReference>
<name>A0A6V8HBZ1_TALPI</name>
<comment type="caution">
    <text evidence="2">The sequence shown here is derived from an EMBL/GenBank/DDBJ whole genome shotgun (WGS) entry which is preliminary data.</text>
</comment>
<keyword evidence="3" id="KW-1185">Reference proteome</keyword>
<dbReference type="CDD" id="cd15457">
    <property type="entry name" value="NADAR"/>
    <property type="match status" value="1"/>
</dbReference>
<dbReference type="Pfam" id="PF08719">
    <property type="entry name" value="NADAR"/>
    <property type="match status" value="1"/>
</dbReference>
<dbReference type="EMBL" id="DF933829">
    <property type="protein sequence ID" value="GAM38713.1"/>
    <property type="molecule type" value="Genomic_DNA"/>
</dbReference>
<organism evidence="2 3">
    <name type="scientific">Talaromyces pinophilus</name>
    <name type="common">Penicillium pinophilum</name>
    <dbReference type="NCBI Taxonomy" id="128442"/>
    <lineage>
        <taxon>Eukaryota</taxon>
        <taxon>Fungi</taxon>
        <taxon>Dikarya</taxon>
        <taxon>Ascomycota</taxon>
        <taxon>Pezizomycotina</taxon>
        <taxon>Eurotiomycetes</taxon>
        <taxon>Eurotiomycetidae</taxon>
        <taxon>Eurotiales</taxon>
        <taxon>Trichocomaceae</taxon>
        <taxon>Talaromyces</taxon>
        <taxon>Talaromyces sect. Talaromyces</taxon>
    </lineage>
</organism>